<evidence type="ECO:0000256" key="1">
    <source>
        <dbReference type="ARBA" id="ARBA00004651"/>
    </source>
</evidence>
<proteinExistence type="inferred from homology"/>
<sequence>MWKEFKEFALKGNVMDLAVGVVIGGAFGKIVTSLVNDIITPVIGLLLGKVDFSNLFINLSGVHYETLAAAKEKGAATLNYGLFLNSVIDFLIIAFSIFIVIKQLNRFKRKQEVVAAPVTTKECPHCISAIPLKATRCPNCTSILEGHALANE</sequence>
<dbReference type="PANTHER" id="PTHR30266:SF2">
    <property type="entry name" value="LARGE-CONDUCTANCE MECHANOSENSITIVE CHANNEL"/>
    <property type="match status" value="1"/>
</dbReference>
<evidence type="ECO:0000256" key="2">
    <source>
        <dbReference type="ARBA" id="ARBA00007254"/>
    </source>
</evidence>
<dbReference type="NCBIfam" id="TIGR00220">
    <property type="entry name" value="mscL"/>
    <property type="match status" value="1"/>
</dbReference>
<comment type="similarity">
    <text evidence="2 10">Belongs to the MscL family.</text>
</comment>
<feature type="transmembrane region" description="Helical" evidence="10">
    <location>
        <begin position="80"/>
        <end position="101"/>
    </location>
</feature>
<evidence type="ECO:0000256" key="8">
    <source>
        <dbReference type="ARBA" id="ARBA00023136"/>
    </source>
</evidence>
<evidence type="ECO:0000256" key="4">
    <source>
        <dbReference type="ARBA" id="ARBA00022475"/>
    </source>
</evidence>
<name>A0ABY9T8G0_BREBE</name>
<comment type="function">
    <text evidence="10">Channel that opens in response to stretch forces in the membrane lipid bilayer. May participate in the regulation of osmotic pressure changes within the cell.</text>
</comment>
<keyword evidence="3 10" id="KW-0813">Transport</keyword>
<evidence type="ECO:0000256" key="5">
    <source>
        <dbReference type="ARBA" id="ARBA00022692"/>
    </source>
</evidence>
<comment type="subunit">
    <text evidence="10">Homopentamer.</text>
</comment>
<keyword evidence="9 10" id="KW-0407">Ion channel</keyword>
<dbReference type="InterPro" id="IPR037673">
    <property type="entry name" value="MSC/AndL"/>
</dbReference>
<dbReference type="InterPro" id="IPR001185">
    <property type="entry name" value="MS_channel"/>
</dbReference>
<evidence type="ECO:0000256" key="9">
    <source>
        <dbReference type="ARBA" id="ARBA00023303"/>
    </source>
</evidence>
<keyword evidence="8 10" id="KW-0472">Membrane</keyword>
<dbReference type="NCBIfam" id="NF010557">
    <property type="entry name" value="PRK13952.1"/>
    <property type="match status" value="1"/>
</dbReference>
<reference evidence="11 12" key="1">
    <citation type="submission" date="2023-09" db="EMBL/GenBank/DDBJ databases">
        <title>Complete Genome and Methylome dissection of Bacillus brevis NEB573 original source of BbsI restriction endonuclease.</title>
        <authorList>
            <person name="Fomenkov A."/>
            <person name="Roberts R.D."/>
        </authorList>
    </citation>
    <scope>NUCLEOTIDE SEQUENCE [LARGE SCALE GENOMIC DNA]</scope>
    <source>
        <strain evidence="11 12">NEB573</strain>
    </source>
</reference>
<gene>
    <name evidence="10 11" type="primary">mscL</name>
    <name evidence="11" type="ORF">RGB73_08680</name>
</gene>
<dbReference type="RefSeq" id="WP_310770982.1">
    <property type="nucleotide sequence ID" value="NZ_CP134050.1"/>
</dbReference>
<evidence type="ECO:0000313" key="12">
    <source>
        <dbReference type="Proteomes" id="UP001256827"/>
    </source>
</evidence>
<dbReference type="PANTHER" id="PTHR30266">
    <property type="entry name" value="MECHANOSENSITIVE CHANNEL MSCL"/>
    <property type="match status" value="1"/>
</dbReference>
<protein>
    <recommendedName>
        <fullName evidence="10">Large-conductance mechanosensitive channel</fullName>
    </recommendedName>
</protein>
<evidence type="ECO:0000256" key="3">
    <source>
        <dbReference type="ARBA" id="ARBA00022448"/>
    </source>
</evidence>
<evidence type="ECO:0000256" key="6">
    <source>
        <dbReference type="ARBA" id="ARBA00022989"/>
    </source>
</evidence>
<keyword evidence="12" id="KW-1185">Reference proteome</keyword>
<evidence type="ECO:0000256" key="10">
    <source>
        <dbReference type="HAMAP-Rule" id="MF_00115"/>
    </source>
</evidence>
<keyword evidence="7 10" id="KW-0406">Ion transport</keyword>
<dbReference type="NCBIfam" id="NF001843">
    <property type="entry name" value="PRK00567.1-4"/>
    <property type="match status" value="1"/>
</dbReference>
<evidence type="ECO:0000256" key="7">
    <source>
        <dbReference type="ARBA" id="ARBA00023065"/>
    </source>
</evidence>
<comment type="caution">
    <text evidence="10">Lacks conserved residue(s) required for the propagation of feature annotation.</text>
</comment>
<dbReference type="EMBL" id="CP134050">
    <property type="protein sequence ID" value="WNC16374.1"/>
    <property type="molecule type" value="Genomic_DNA"/>
</dbReference>
<dbReference type="Gene3D" id="1.10.1200.120">
    <property type="entry name" value="Large-conductance mechanosensitive channel, MscL, domain 1"/>
    <property type="match status" value="1"/>
</dbReference>
<dbReference type="Pfam" id="PF01741">
    <property type="entry name" value="MscL"/>
    <property type="match status" value="1"/>
</dbReference>
<dbReference type="HAMAP" id="MF_00115">
    <property type="entry name" value="MscL"/>
    <property type="match status" value="1"/>
</dbReference>
<accession>A0ABY9T8G0</accession>
<comment type="subcellular location">
    <subcellularLocation>
        <location evidence="1 10">Cell membrane</location>
        <topology evidence="1 10">Multi-pass membrane protein</topology>
    </subcellularLocation>
</comment>
<dbReference type="SUPFAM" id="SSF81330">
    <property type="entry name" value="Gated mechanosensitive channel"/>
    <property type="match status" value="1"/>
</dbReference>
<keyword evidence="5 10" id="KW-0812">Transmembrane</keyword>
<dbReference type="Proteomes" id="UP001256827">
    <property type="component" value="Chromosome"/>
</dbReference>
<keyword evidence="4 10" id="KW-1003">Cell membrane</keyword>
<keyword evidence="6 10" id="KW-1133">Transmembrane helix</keyword>
<organism evidence="11 12">
    <name type="scientific">Brevibacillus brevis</name>
    <name type="common">Bacillus brevis</name>
    <dbReference type="NCBI Taxonomy" id="1393"/>
    <lineage>
        <taxon>Bacteria</taxon>
        <taxon>Bacillati</taxon>
        <taxon>Bacillota</taxon>
        <taxon>Bacilli</taxon>
        <taxon>Bacillales</taxon>
        <taxon>Paenibacillaceae</taxon>
        <taxon>Brevibacillus</taxon>
    </lineage>
</organism>
<evidence type="ECO:0000313" key="11">
    <source>
        <dbReference type="EMBL" id="WNC16374.1"/>
    </source>
</evidence>
<dbReference type="InterPro" id="IPR036019">
    <property type="entry name" value="MscL_channel"/>
</dbReference>
<dbReference type="PROSITE" id="PS01327">
    <property type="entry name" value="MSCL"/>
    <property type="match status" value="1"/>
</dbReference>
<dbReference type="InterPro" id="IPR019823">
    <property type="entry name" value="Mechanosensitive_channel_CS"/>
</dbReference>
<dbReference type="PRINTS" id="PR01264">
    <property type="entry name" value="MECHCHANNEL"/>
</dbReference>